<protein>
    <recommendedName>
        <fullName evidence="9">NADH dehydrogenase [ubiquinone] iron-sulfur protein 4, mitochondrial</fullName>
    </recommendedName>
</protein>
<evidence type="ECO:0000313" key="12">
    <source>
        <dbReference type="Proteomes" id="UP000578531"/>
    </source>
</evidence>
<keyword evidence="5 9" id="KW-0809">Transit peptide</keyword>
<feature type="compositionally biased region" description="Low complexity" evidence="10">
    <location>
        <begin position="94"/>
        <end position="112"/>
    </location>
</feature>
<evidence type="ECO:0000256" key="10">
    <source>
        <dbReference type="SAM" id="MobiDB-lite"/>
    </source>
</evidence>
<evidence type="ECO:0000256" key="2">
    <source>
        <dbReference type="ARBA" id="ARBA00022448"/>
    </source>
</evidence>
<comment type="caution">
    <text evidence="11">The sequence shown here is derived from an EMBL/GenBank/DDBJ whole genome shotgun (WGS) entry which is preliminary data.</text>
</comment>
<feature type="compositionally biased region" description="Basic and acidic residues" evidence="10">
    <location>
        <begin position="123"/>
        <end position="134"/>
    </location>
</feature>
<dbReference type="Proteomes" id="UP000578531">
    <property type="component" value="Unassembled WGS sequence"/>
</dbReference>
<dbReference type="PANTHER" id="PTHR12219:SF8">
    <property type="entry name" value="NADH DEHYDROGENASE [UBIQUINONE] IRON-SULFUR PROTEIN 4, MITOCHONDRIAL"/>
    <property type="match status" value="1"/>
</dbReference>
<evidence type="ECO:0000256" key="7">
    <source>
        <dbReference type="ARBA" id="ARBA00023128"/>
    </source>
</evidence>
<keyword evidence="8 9" id="KW-0472">Membrane</keyword>
<dbReference type="GO" id="GO:0022900">
    <property type="term" value="P:electron transport chain"/>
    <property type="evidence" value="ECO:0007669"/>
    <property type="project" value="InterPro"/>
</dbReference>
<dbReference type="AlphaFoldDB" id="A0A8H6FLW7"/>
<comment type="similarity">
    <text evidence="1 9">Belongs to the complex I NDUFS4 subunit family.</text>
</comment>
<dbReference type="OrthoDB" id="3089at2759"/>
<evidence type="ECO:0000256" key="4">
    <source>
        <dbReference type="ARBA" id="ARBA00022792"/>
    </source>
</evidence>
<reference evidence="11 12" key="1">
    <citation type="journal article" date="2020" name="Genomics">
        <title>Complete, high-quality genomes from long-read metagenomic sequencing of two wolf lichen thalli reveals enigmatic genome architecture.</title>
        <authorList>
            <person name="McKenzie S.K."/>
            <person name="Walston R.F."/>
            <person name="Allen J.L."/>
        </authorList>
    </citation>
    <scope>NUCLEOTIDE SEQUENCE [LARGE SCALE GENOMIC DNA]</scope>
    <source>
        <strain evidence="11">WasteWater2</strain>
    </source>
</reference>
<dbReference type="InterPro" id="IPR038532">
    <property type="entry name" value="NDUFS4-like_sf"/>
</dbReference>
<accession>A0A8H6FLW7</accession>
<evidence type="ECO:0000256" key="8">
    <source>
        <dbReference type="ARBA" id="ARBA00023136"/>
    </source>
</evidence>
<comment type="function">
    <text evidence="9">Accessory subunit of the mitochondrial membrane respiratory chain NADH dehydrogenase (Complex I), that is believed not to be involved in catalysis. Complex I functions in the transfer of electrons from NADH to the respiratory chain. The immediate electron acceptor for the enzyme is believed to be ubiquinone.</text>
</comment>
<keyword evidence="3 9" id="KW-0679">Respiratory chain</keyword>
<comment type="subcellular location">
    <subcellularLocation>
        <location evidence="9">Mitochondrion inner membrane</location>
        <topology evidence="9">Peripheral membrane protein</topology>
        <orientation evidence="9">Matrix side</orientation>
    </subcellularLocation>
</comment>
<dbReference type="Gene3D" id="3.30.160.190">
    <property type="entry name" value="atu1810 like domain"/>
    <property type="match status" value="1"/>
</dbReference>
<proteinExistence type="inferred from homology"/>
<dbReference type="RefSeq" id="XP_037160380.1">
    <property type="nucleotide sequence ID" value="XM_037312740.1"/>
</dbReference>
<evidence type="ECO:0000256" key="6">
    <source>
        <dbReference type="ARBA" id="ARBA00022982"/>
    </source>
</evidence>
<dbReference type="Pfam" id="PF04800">
    <property type="entry name" value="NDUS4"/>
    <property type="match status" value="1"/>
</dbReference>
<dbReference type="GeneID" id="59292501"/>
<keyword evidence="4 9" id="KW-0999">Mitochondrion inner membrane</keyword>
<dbReference type="EMBL" id="JACCJC010000062">
    <property type="protein sequence ID" value="KAF6230947.1"/>
    <property type="molecule type" value="Genomic_DNA"/>
</dbReference>
<gene>
    <name evidence="11" type="ORF">HO173_010855</name>
</gene>
<keyword evidence="7 9" id="KW-0496">Mitochondrion</keyword>
<dbReference type="PANTHER" id="PTHR12219">
    <property type="entry name" value="NADH-UBIQUINONE OXIDOREDUCTASE"/>
    <property type="match status" value="1"/>
</dbReference>
<keyword evidence="6 9" id="KW-0249">Electron transport</keyword>
<evidence type="ECO:0000313" key="11">
    <source>
        <dbReference type="EMBL" id="KAF6230947.1"/>
    </source>
</evidence>
<feature type="region of interest" description="Disordered" evidence="10">
    <location>
        <begin position="80"/>
        <end position="134"/>
    </location>
</feature>
<evidence type="ECO:0000256" key="3">
    <source>
        <dbReference type="ARBA" id="ARBA00022660"/>
    </source>
</evidence>
<keyword evidence="2 9" id="KW-0813">Transport</keyword>
<dbReference type="InterPro" id="IPR006885">
    <property type="entry name" value="NADH_UbQ_FeS_4_mit-like"/>
</dbReference>
<keyword evidence="12" id="KW-1185">Reference proteome</keyword>
<dbReference type="GO" id="GO:0005743">
    <property type="term" value="C:mitochondrial inner membrane"/>
    <property type="evidence" value="ECO:0007669"/>
    <property type="project" value="UniProtKB-SubCell"/>
</dbReference>
<evidence type="ECO:0000256" key="9">
    <source>
        <dbReference type="RuleBase" id="RU367010"/>
    </source>
</evidence>
<evidence type="ECO:0000256" key="1">
    <source>
        <dbReference type="ARBA" id="ARBA00005882"/>
    </source>
</evidence>
<name>A0A8H6FLW7_9LECA</name>
<organism evidence="11 12">
    <name type="scientific">Letharia columbiana</name>
    <dbReference type="NCBI Taxonomy" id="112416"/>
    <lineage>
        <taxon>Eukaryota</taxon>
        <taxon>Fungi</taxon>
        <taxon>Dikarya</taxon>
        <taxon>Ascomycota</taxon>
        <taxon>Pezizomycotina</taxon>
        <taxon>Lecanoromycetes</taxon>
        <taxon>OSLEUM clade</taxon>
        <taxon>Lecanoromycetidae</taxon>
        <taxon>Lecanorales</taxon>
        <taxon>Lecanorineae</taxon>
        <taxon>Parmeliaceae</taxon>
        <taxon>Letharia</taxon>
    </lineage>
</organism>
<dbReference type="FunFam" id="3.30.160.190:FF:000001">
    <property type="entry name" value="NADH-ubiquinone oxidoreductase 21 kDa subunit mitochondrial"/>
    <property type="match status" value="1"/>
</dbReference>
<evidence type="ECO:0000256" key="5">
    <source>
        <dbReference type="ARBA" id="ARBA00022946"/>
    </source>
</evidence>
<sequence>MTLVEEYNGAEVCRQACLSPTGKTQMEMTATNPSSHCVRLTEDLRAGEMSLLRPQYASRLFQARIATHQRMPPSHIRWASKTSSGEYQDRSAQPAPKSDASTSPSPTSGDSSMIRQQDPGEAMVDHQPDYHAPIDHGTSQFSPIPKRVMNGSEPGDITPAAVLSGAPVDLQARTVRIYRPAKTATQSGDWHGHHWRMDWDILQKGHRWENPLMGWQSSADYLQGTHLNFASREDAIHFAQKQGYEYFVQEPNERRFVPKAYANNFMHSPKKLKKIPTK</sequence>